<reference evidence="2 3" key="1">
    <citation type="submission" date="2024-10" db="EMBL/GenBank/DDBJ databases">
        <title>Updated reference genomes for cyclostephanoid diatoms.</title>
        <authorList>
            <person name="Roberts W.R."/>
            <person name="Alverson A.J."/>
        </authorList>
    </citation>
    <scope>NUCLEOTIDE SEQUENCE [LARGE SCALE GENOMIC DNA]</scope>
    <source>
        <strain evidence="2 3">AJA232-27</strain>
    </source>
</reference>
<dbReference type="EMBL" id="JALLBG020000043">
    <property type="protein sequence ID" value="KAL3770351.1"/>
    <property type="molecule type" value="Genomic_DNA"/>
</dbReference>
<keyword evidence="3" id="KW-1185">Reference proteome</keyword>
<dbReference type="AlphaFoldDB" id="A0ABD3N5P5"/>
<gene>
    <name evidence="2" type="ORF">ACHAWU_003571</name>
</gene>
<proteinExistence type="predicted"/>
<evidence type="ECO:0000313" key="3">
    <source>
        <dbReference type="Proteomes" id="UP001530293"/>
    </source>
</evidence>
<feature type="coiled-coil region" evidence="1">
    <location>
        <begin position="33"/>
        <end position="119"/>
    </location>
</feature>
<comment type="caution">
    <text evidence="2">The sequence shown here is derived from an EMBL/GenBank/DDBJ whole genome shotgun (WGS) entry which is preliminary data.</text>
</comment>
<dbReference type="Proteomes" id="UP001530293">
    <property type="component" value="Unassembled WGS sequence"/>
</dbReference>
<sequence length="202" mass="23451">MKSSINSDEPDFLKNACDATRILSKRRQLFDVKERLAIEKANYEKRCMELEEKERELEAQAKELLQSESVIKDRKSELARLTRRIADEVNVCSELDKKAAALKRNIQEKQQQFDQQEKLAEKFNMHRDACTSEFLDKYELRNLSRERMTVDLESHDRETETQQAKTGQLSQASCSNADCLQKSLEVVTLCDTNTCYESEGDN</sequence>
<keyword evidence="1" id="KW-0175">Coiled coil</keyword>
<evidence type="ECO:0000256" key="1">
    <source>
        <dbReference type="SAM" id="Coils"/>
    </source>
</evidence>
<accession>A0ABD3N5P5</accession>
<evidence type="ECO:0000313" key="2">
    <source>
        <dbReference type="EMBL" id="KAL3770351.1"/>
    </source>
</evidence>
<protein>
    <submittedName>
        <fullName evidence="2">Uncharacterized protein</fullName>
    </submittedName>
</protein>
<name>A0ABD3N5P5_9STRA</name>
<organism evidence="2 3">
    <name type="scientific">Discostella pseudostelligera</name>
    <dbReference type="NCBI Taxonomy" id="259834"/>
    <lineage>
        <taxon>Eukaryota</taxon>
        <taxon>Sar</taxon>
        <taxon>Stramenopiles</taxon>
        <taxon>Ochrophyta</taxon>
        <taxon>Bacillariophyta</taxon>
        <taxon>Coscinodiscophyceae</taxon>
        <taxon>Thalassiosirophycidae</taxon>
        <taxon>Stephanodiscales</taxon>
        <taxon>Stephanodiscaceae</taxon>
        <taxon>Discostella</taxon>
    </lineage>
</organism>